<evidence type="ECO:0000256" key="1">
    <source>
        <dbReference type="SAM" id="Phobius"/>
    </source>
</evidence>
<name>E0UGL5_GLOV7</name>
<gene>
    <name evidence="2" type="ordered locus">Cyan7822_1220</name>
</gene>
<dbReference type="HOGENOM" id="CLU_3182737_0_0_3"/>
<keyword evidence="1" id="KW-0812">Transmembrane</keyword>
<accession>E0UGL5</accession>
<evidence type="ECO:0000313" key="3">
    <source>
        <dbReference type="Proteomes" id="UP000008206"/>
    </source>
</evidence>
<dbReference type="AlphaFoldDB" id="E0UGL5"/>
<dbReference type="Proteomes" id="UP000008206">
    <property type="component" value="Chromosome"/>
</dbReference>
<protein>
    <submittedName>
        <fullName evidence="2">Uncharacterized protein</fullName>
    </submittedName>
</protein>
<evidence type="ECO:0000313" key="2">
    <source>
        <dbReference type="EMBL" id="ADN13224.1"/>
    </source>
</evidence>
<dbReference type="KEGG" id="cyj:Cyan7822_1220"/>
<keyword evidence="3" id="KW-1185">Reference proteome</keyword>
<dbReference type="EMBL" id="CP002198">
    <property type="protein sequence ID" value="ADN13224.1"/>
    <property type="molecule type" value="Genomic_DNA"/>
</dbReference>
<proteinExistence type="predicted"/>
<organism evidence="2 3">
    <name type="scientific">Gloeothece verrucosa (strain PCC 7822)</name>
    <name type="common">Cyanothece sp. (strain PCC 7822)</name>
    <dbReference type="NCBI Taxonomy" id="497965"/>
    <lineage>
        <taxon>Bacteria</taxon>
        <taxon>Bacillati</taxon>
        <taxon>Cyanobacteriota</taxon>
        <taxon>Cyanophyceae</taxon>
        <taxon>Oscillatoriophycideae</taxon>
        <taxon>Chroococcales</taxon>
        <taxon>Aphanothecaceae</taxon>
        <taxon>Gloeothece</taxon>
        <taxon>Gloeothece verrucosa</taxon>
    </lineage>
</organism>
<keyword evidence="1" id="KW-1133">Transmembrane helix</keyword>
<keyword evidence="1" id="KW-0472">Membrane</keyword>
<sequence>MKDLDNIKTLLEIIVIYMSLIQSPPLLLVATVAVWIYVFLSNPKAP</sequence>
<feature type="transmembrane region" description="Helical" evidence="1">
    <location>
        <begin position="14"/>
        <end position="40"/>
    </location>
</feature>
<reference evidence="3" key="1">
    <citation type="journal article" date="2011" name="MBio">
        <title>Novel metabolic attributes of the genus Cyanothece, comprising a group of unicellular nitrogen-fixing Cyanobacteria.</title>
        <authorList>
            <person name="Bandyopadhyay A."/>
            <person name="Elvitigala T."/>
            <person name="Welsh E."/>
            <person name="Stockel J."/>
            <person name="Liberton M."/>
            <person name="Min H."/>
            <person name="Sherman L.A."/>
            <person name="Pakrasi H.B."/>
        </authorList>
    </citation>
    <scope>NUCLEOTIDE SEQUENCE [LARGE SCALE GENOMIC DNA]</scope>
    <source>
        <strain evidence="3">PCC 7822</strain>
    </source>
</reference>